<dbReference type="STRING" id="152268.A6K24_18775"/>
<dbReference type="RefSeq" id="WP_066329487.1">
    <property type="nucleotide sequence ID" value="NZ_LWSG01000007.1"/>
</dbReference>
<dbReference type="AlphaFoldDB" id="A0A179T1K4"/>
<evidence type="ECO:0000313" key="2">
    <source>
        <dbReference type="EMBL" id="OAS87785.1"/>
    </source>
</evidence>
<sequence length="251" mass="29886">MEISDIFWNASLEELKRGYIQDNDSYLCLLCGEKVEKGIVYPHENIFYEAERYMRIHIELTHQSVFESLLGMDKKLTGLTDHQKGLLRLFYQGKSDKEVQEELGLGSTSTIRHHRFALKEKERQAKSFLAMMELLKEKDQYAPAFLPVHKTARMVDERYNITQEEQEKIISKYFPEGTNKSLNKFPPKEKQRLVILREITNQLKPDHMYTEQELNQILKAIYEDHVMIRRYLIEYGFLDRKPDGSKYWLKK</sequence>
<accession>A0A179T1K4</accession>
<dbReference type="Gene3D" id="1.10.10.10">
    <property type="entry name" value="Winged helix-like DNA-binding domain superfamily/Winged helix DNA-binding domain"/>
    <property type="match status" value="1"/>
</dbReference>
<feature type="domain" description="DUF2087" evidence="1">
    <location>
        <begin position="182"/>
        <end position="249"/>
    </location>
</feature>
<dbReference type="Proteomes" id="UP000078534">
    <property type="component" value="Unassembled WGS sequence"/>
</dbReference>
<dbReference type="EMBL" id="LWSG01000007">
    <property type="protein sequence ID" value="OAS87785.1"/>
    <property type="molecule type" value="Genomic_DNA"/>
</dbReference>
<protein>
    <submittedName>
        <fullName evidence="2">Transcriptional regulator</fullName>
    </submittedName>
</protein>
<comment type="caution">
    <text evidence="2">The sequence shown here is derived from an EMBL/GenBank/DDBJ whole genome shotgun (WGS) entry which is preliminary data.</text>
</comment>
<evidence type="ECO:0000259" key="1">
    <source>
        <dbReference type="Pfam" id="PF09860"/>
    </source>
</evidence>
<gene>
    <name evidence="2" type="ORF">A6K24_18775</name>
</gene>
<dbReference type="OrthoDB" id="9789954at2"/>
<reference evidence="3" key="1">
    <citation type="submission" date="2016-04" db="EMBL/GenBank/DDBJ databases">
        <authorList>
            <person name="Lyu Z."/>
            <person name="Lyu W."/>
        </authorList>
    </citation>
    <scope>NUCLEOTIDE SEQUENCE [LARGE SCALE GENOMIC DNA]</scope>
    <source>
        <strain evidence="3">C44</strain>
    </source>
</reference>
<proteinExistence type="predicted"/>
<organism evidence="2 3">
    <name type="scientific">Metabacillus litoralis</name>
    <dbReference type="NCBI Taxonomy" id="152268"/>
    <lineage>
        <taxon>Bacteria</taxon>
        <taxon>Bacillati</taxon>
        <taxon>Bacillota</taxon>
        <taxon>Bacilli</taxon>
        <taxon>Bacillales</taxon>
        <taxon>Bacillaceae</taxon>
        <taxon>Metabacillus</taxon>
    </lineage>
</organism>
<keyword evidence="3" id="KW-1185">Reference proteome</keyword>
<dbReference type="InterPro" id="IPR036388">
    <property type="entry name" value="WH-like_DNA-bd_sf"/>
</dbReference>
<dbReference type="InterPro" id="IPR018656">
    <property type="entry name" value="DUF2087"/>
</dbReference>
<name>A0A179T1K4_9BACI</name>
<dbReference type="Pfam" id="PF09860">
    <property type="entry name" value="DUF2087"/>
    <property type="match status" value="1"/>
</dbReference>
<evidence type="ECO:0000313" key="3">
    <source>
        <dbReference type="Proteomes" id="UP000078534"/>
    </source>
</evidence>